<organism evidence="2 3">
    <name type="scientific">Saccharothrix hoggarensis</name>
    <dbReference type="NCBI Taxonomy" id="913853"/>
    <lineage>
        <taxon>Bacteria</taxon>
        <taxon>Bacillati</taxon>
        <taxon>Actinomycetota</taxon>
        <taxon>Actinomycetes</taxon>
        <taxon>Pseudonocardiales</taxon>
        <taxon>Pseudonocardiaceae</taxon>
        <taxon>Saccharothrix</taxon>
    </lineage>
</organism>
<dbReference type="RefSeq" id="WP_380722952.1">
    <property type="nucleotide sequence ID" value="NZ_JBHTLK010000041.1"/>
</dbReference>
<reference evidence="3" key="1">
    <citation type="journal article" date="2019" name="Int. J. Syst. Evol. Microbiol.">
        <title>The Global Catalogue of Microorganisms (GCM) 10K type strain sequencing project: providing services to taxonomists for standard genome sequencing and annotation.</title>
        <authorList>
            <consortium name="The Broad Institute Genomics Platform"/>
            <consortium name="The Broad Institute Genome Sequencing Center for Infectious Disease"/>
            <person name="Wu L."/>
            <person name="Ma J."/>
        </authorList>
    </citation>
    <scope>NUCLEOTIDE SEQUENCE [LARGE SCALE GENOMIC DNA]</scope>
    <source>
        <strain evidence="3">CCUG 60214</strain>
    </source>
</reference>
<feature type="transmembrane region" description="Helical" evidence="1">
    <location>
        <begin position="71"/>
        <end position="92"/>
    </location>
</feature>
<keyword evidence="1" id="KW-0472">Membrane</keyword>
<evidence type="ECO:0000256" key="1">
    <source>
        <dbReference type="SAM" id="Phobius"/>
    </source>
</evidence>
<evidence type="ECO:0000313" key="3">
    <source>
        <dbReference type="Proteomes" id="UP001597168"/>
    </source>
</evidence>
<dbReference type="Proteomes" id="UP001597168">
    <property type="component" value="Unassembled WGS sequence"/>
</dbReference>
<keyword evidence="1" id="KW-0812">Transmembrane</keyword>
<name>A0ABW3QS64_9PSEU</name>
<sequence length="283" mass="30872">MFAYSTVASVRRVADLAHFLRDVLDRAALDVSSAIHTDSLLVHCVIDGSSMSNISTSLIAVAAEEPKWTDVGTFIVAVIAFIVASVAAWATVMTNRYQAEQLTRLENSDKERQEQDRRKQAENIWAIADENGLVSIYNSSNAPIWDVRAEVCYKSSIPQPIRLSDSRDYIIEGVFLFDPIAHLLPNSMPNTGVVAPGYEGLRDKIGEEVSKNLGAVHNREKLLESGHEPAFFGVSGGTALEMAKACGQSIADNGVKLTFRDLAGTSWTRHPDGRLELASTTHA</sequence>
<protein>
    <submittedName>
        <fullName evidence="2">Uncharacterized protein</fullName>
    </submittedName>
</protein>
<accession>A0ABW3QS64</accession>
<keyword evidence="3" id="KW-1185">Reference proteome</keyword>
<gene>
    <name evidence="2" type="ORF">ACFQ3T_10950</name>
</gene>
<evidence type="ECO:0000313" key="2">
    <source>
        <dbReference type="EMBL" id="MFD1147644.1"/>
    </source>
</evidence>
<keyword evidence="1" id="KW-1133">Transmembrane helix</keyword>
<comment type="caution">
    <text evidence="2">The sequence shown here is derived from an EMBL/GenBank/DDBJ whole genome shotgun (WGS) entry which is preliminary data.</text>
</comment>
<dbReference type="EMBL" id="JBHTLK010000041">
    <property type="protein sequence ID" value="MFD1147644.1"/>
    <property type="molecule type" value="Genomic_DNA"/>
</dbReference>
<proteinExistence type="predicted"/>